<evidence type="ECO:0000313" key="1">
    <source>
        <dbReference type="EMBL" id="QHT00547.1"/>
    </source>
</evidence>
<dbReference type="SUPFAM" id="SSF52058">
    <property type="entry name" value="L domain-like"/>
    <property type="match status" value="1"/>
</dbReference>
<name>A0A6C0C862_9ZZZZ</name>
<dbReference type="Pfam" id="PF05725">
    <property type="entry name" value="FNIP"/>
    <property type="match status" value="3"/>
</dbReference>
<accession>A0A6C0C862</accession>
<dbReference type="InterPro" id="IPR032675">
    <property type="entry name" value="LRR_dom_sf"/>
</dbReference>
<dbReference type="InterPro" id="IPR008615">
    <property type="entry name" value="FNIP"/>
</dbReference>
<dbReference type="Gene3D" id="3.80.10.10">
    <property type="entry name" value="Ribonuclease Inhibitor"/>
    <property type="match status" value="1"/>
</dbReference>
<dbReference type="EMBL" id="MN739356">
    <property type="protein sequence ID" value="QHT00547.1"/>
    <property type="molecule type" value="Genomic_DNA"/>
</dbReference>
<protein>
    <submittedName>
        <fullName evidence="1">Uncharacterized protein</fullName>
    </submittedName>
</protein>
<proteinExistence type="predicted"/>
<sequence>MATMTSKKMNQLKYKIIYNGKIKIEKIILLTYFNNFENVDICSFKSIGCLPKNIKHIHYEYYLPKSDNLKFVTTLTFKGKDFSMIQNNIPPSVTYLIIKPPYYANNIYNINIPHSVTHLKFSGLFINDKYKLSHDSIPPTITHLTFGYRFSGQIKGSIPSSVTHLTFGRCFDQSIKDSIPSSVTHLTFGYEFDQCIKNNIPSSIISLTLYPYNKDKTWRPTQYCWNDIPETISYVTLNYP</sequence>
<organism evidence="1">
    <name type="scientific">viral metagenome</name>
    <dbReference type="NCBI Taxonomy" id="1070528"/>
    <lineage>
        <taxon>unclassified sequences</taxon>
        <taxon>metagenomes</taxon>
        <taxon>organismal metagenomes</taxon>
    </lineage>
</organism>
<dbReference type="AlphaFoldDB" id="A0A6C0C862"/>
<dbReference type="PANTHER" id="PTHR32134:SF92">
    <property type="entry name" value="FNIP REPEAT-CONTAINING PROTEIN"/>
    <property type="match status" value="1"/>
</dbReference>
<reference evidence="1" key="1">
    <citation type="journal article" date="2020" name="Nature">
        <title>Giant virus diversity and host interactions through global metagenomics.</title>
        <authorList>
            <person name="Schulz F."/>
            <person name="Roux S."/>
            <person name="Paez-Espino D."/>
            <person name="Jungbluth S."/>
            <person name="Walsh D.A."/>
            <person name="Denef V.J."/>
            <person name="McMahon K.D."/>
            <person name="Konstantinidis K.T."/>
            <person name="Eloe-Fadrosh E.A."/>
            <person name="Kyrpides N.C."/>
            <person name="Woyke T."/>
        </authorList>
    </citation>
    <scope>NUCLEOTIDE SEQUENCE</scope>
    <source>
        <strain evidence="1">GVMAG-M-3300020192-26</strain>
    </source>
</reference>
<dbReference type="InterPro" id="IPR051251">
    <property type="entry name" value="STK_FNIP-Repeat"/>
</dbReference>
<dbReference type="PANTHER" id="PTHR32134">
    <property type="entry name" value="FNIP REPEAT-CONTAINING PROTEIN"/>
    <property type="match status" value="1"/>
</dbReference>